<accession>A0AAP0I3E1</accession>
<proteinExistence type="predicted"/>
<keyword evidence="2" id="KW-1185">Reference proteome</keyword>
<reference evidence="1 2" key="1">
    <citation type="submission" date="2024-01" db="EMBL/GenBank/DDBJ databases">
        <title>Genome assemblies of Stephania.</title>
        <authorList>
            <person name="Yang L."/>
        </authorList>
    </citation>
    <scope>NUCLEOTIDE SEQUENCE [LARGE SCALE GENOMIC DNA]</scope>
    <source>
        <strain evidence="1">YNDBR</strain>
        <tissue evidence="1">Leaf</tissue>
    </source>
</reference>
<organism evidence="1 2">
    <name type="scientific">Stephania yunnanensis</name>
    <dbReference type="NCBI Taxonomy" id="152371"/>
    <lineage>
        <taxon>Eukaryota</taxon>
        <taxon>Viridiplantae</taxon>
        <taxon>Streptophyta</taxon>
        <taxon>Embryophyta</taxon>
        <taxon>Tracheophyta</taxon>
        <taxon>Spermatophyta</taxon>
        <taxon>Magnoliopsida</taxon>
        <taxon>Ranunculales</taxon>
        <taxon>Menispermaceae</taxon>
        <taxon>Menispermoideae</taxon>
        <taxon>Cissampelideae</taxon>
        <taxon>Stephania</taxon>
    </lineage>
</organism>
<comment type="caution">
    <text evidence="1">The sequence shown here is derived from an EMBL/GenBank/DDBJ whole genome shotgun (WGS) entry which is preliminary data.</text>
</comment>
<dbReference type="AlphaFoldDB" id="A0AAP0I3E1"/>
<name>A0AAP0I3E1_9MAGN</name>
<sequence length="54" mass="6113">MIGFGSNLKVLQAVVVVTDLVKTMSGDRRRLTTIQPKNFTFLCELNLVSVFWIL</sequence>
<gene>
    <name evidence="1" type="ORF">Syun_023562</name>
</gene>
<dbReference type="EMBL" id="JBBNAF010000010">
    <property type="protein sequence ID" value="KAK9107551.1"/>
    <property type="molecule type" value="Genomic_DNA"/>
</dbReference>
<dbReference type="Proteomes" id="UP001420932">
    <property type="component" value="Unassembled WGS sequence"/>
</dbReference>
<evidence type="ECO:0000313" key="1">
    <source>
        <dbReference type="EMBL" id="KAK9107551.1"/>
    </source>
</evidence>
<protein>
    <submittedName>
        <fullName evidence="1">Uncharacterized protein</fullName>
    </submittedName>
</protein>
<evidence type="ECO:0000313" key="2">
    <source>
        <dbReference type="Proteomes" id="UP001420932"/>
    </source>
</evidence>